<sequence>QMSKSTGNFLTLTQAVDKFSADGMRLALADAGDTVEDANFVEAMADAGILRLYTWVEWVKEMIANRDSLRSGSANTFNDRVFASEMNAGIMKTDQNYEK</sequence>
<dbReference type="PANTHER" id="PTHR45794">
    <property type="entry name" value="LEUCYL-TRNA SYNTHETASE"/>
    <property type="match status" value="1"/>
</dbReference>
<dbReference type="GO" id="GO:0004823">
    <property type="term" value="F:leucine-tRNA ligase activity"/>
    <property type="evidence" value="ECO:0007669"/>
    <property type="project" value="InterPro"/>
</dbReference>
<gene>
    <name evidence="2" type="ORF">N341_05337</name>
</gene>
<evidence type="ECO:0000313" key="3">
    <source>
        <dbReference type="Proteomes" id="UP000054190"/>
    </source>
</evidence>
<organism evidence="2 3">
    <name type="scientific">Tyto alba</name>
    <name type="common">Barn owl</name>
    <dbReference type="NCBI Taxonomy" id="56313"/>
    <lineage>
        <taxon>Eukaryota</taxon>
        <taxon>Metazoa</taxon>
        <taxon>Chordata</taxon>
        <taxon>Craniata</taxon>
        <taxon>Vertebrata</taxon>
        <taxon>Euteleostomi</taxon>
        <taxon>Archelosauria</taxon>
        <taxon>Archosauria</taxon>
        <taxon>Dinosauria</taxon>
        <taxon>Saurischia</taxon>
        <taxon>Theropoda</taxon>
        <taxon>Coelurosauria</taxon>
        <taxon>Aves</taxon>
        <taxon>Neognathae</taxon>
        <taxon>Neoaves</taxon>
        <taxon>Telluraves</taxon>
        <taxon>Strigiformes</taxon>
        <taxon>Tytonidae</taxon>
        <taxon>Tyto</taxon>
    </lineage>
</organism>
<accession>A0A093FZ89</accession>
<dbReference type="AlphaFoldDB" id="A0A093FZ89"/>
<dbReference type="Proteomes" id="UP000054190">
    <property type="component" value="Unassembled WGS sequence"/>
</dbReference>
<dbReference type="PANTHER" id="PTHR45794:SF1">
    <property type="entry name" value="LEUCINE--TRNA LIGASE, CYTOPLASMIC"/>
    <property type="match status" value="1"/>
</dbReference>
<keyword evidence="2" id="KW-0436">Ligase</keyword>
<dbReference type="GO" id="GO:0005524">
    <property type="term" value="F:ATP binding"/>
    <property type="evidence" value="ECO:0007669"/>
    <property type="project" value="InterPro"/>
</dbReference>
<evidence type="ECO:0000313" key="2">
    <source>
        <dbReference type="EMBL" id="KFV59691.1"/>
    </source>
</evidence>
<protein>
    <submittedName>
        <fullName evidence="2">Leucine--tRNA ligase, cytoplasmic</fullName>
    </submittedName>
</protein>
<dbReference type="Gene3D" id="3.40.50.620">
    <property type="entry name" value="HUPs"/>
    <property type="match status" value="1"/>
</dbReference>
<proteinExistence type="inferred from homology"/>
<dbReference type="EMBL" id="KK400587">
    <property type="protein sequence ID" value="KFV59691.1"/>
    <property type="molecule type" value="Genomic_DNA"/>
</dbReference>
<keyword evidence="3" id="KW-1185">Reference proteome</keyword>
<comment type="similarity">
    <text evidence="1">Belongs to the class-I aminoacyl-tRNA synthetase family.</text>
</comment>
<feature type="non-terminal residue" evidence="2">
    <location>
        <position position="1"/>
    </location>
</feature>
<reference evidence="2 3" key="1">
    <citation type="submission" date="2014-04" db="EMBL/GenBank/DDBJ databases">
        <title>Genome evolution of avian class.</title>
        <authorList>
            <person name="Zhang G."/>
            <person name="Li C."/>
        </authorList>
    </citation>
    <scope>NUCLEOTIDE SEQUENCE [LARGE SCALE GENOMIC DNA]</scope>
    <source>
        <strain evidence="2">BGI_N341</strain>
    </source>
</reference>
<dbReference type="GO" id="GO:0006429">
    <property type="term" value="P:leucyl-tRNA aminoacylation"/>
    <property type="evidence" value="ECO:0007669"/>
    <property type="project" value="InterPro"/>
</dbReference>
<evidence type="ECO:0000256" key="1">
    <source>
        <dbReference type="ARBA" id="ARBA00005594"/>
    </source>
</evidence>
<name>A0A093FZ89_TYTAL</name>
<dbReference type="InterPro" id="IPR004493">
    <property type="entry name" value="Leu-tRNA-synth_Ia_arc/euk"/>
</dbReference>
<dbReference type="InterPro" id="IPR014729">
    <property type="entry name" value="Rossmann-like_a/b/a_fold"/>
</dbReference>
<feature type="non-terminal residue" evidence="2">
    <location>
        <position position="99"/>
    </location>
</feature>
<dbReference type="SUPFAM" id="SSF52374">
    <property type="entry name" value="Nucleotidylyl transferase"/>
    <property type="match status" value="1"/>
</dbReference>